<dbReference type="PIRSF" id="PIRSF032285">
    <property type="entry name" value="UCP032285"/>
    <property type="match status" value="1"/>
</dbReference>
<comment type="caution">
    <text evidence="1">The sequence shown here is derived from an EMBL/GenBank/DDBJ whole genome shotgun (WGS) entry which is preliminary data.</text>
</comment>
<proteinExistence type="predicted"/>
<dbReference type="AlphaFoldDB" id="A0A5F2B6X5"/>
<evidence type="ECO:0000313" key="2">
    <source>
        <dbReference type="Proteomes" id="UP000298429"/>
    </source>
</evidence>
<evidence type="ECO:0000313" key="1">
    <source>
        <dbReference type="EMBL" id="TGM01097.1"/>
    </source>
</evidence>
<accession>A0A5F2B6X5</accession>
<protein>
    <submittedName>
        <fullName evidence="1">MepB protein</fullName>
    </submittedName>
</protein>
<dbReference type="RefSeq" id="WP_135670969.1">
    <property type="nucleotide sequence ID" value="NZ_RQGN01000050.1"/>
</dbReference>
<dbReference type="InterPro" id="IPR038231">
    <property type="entry name" value="MepB-like_sf"/>
</dbReference>
<dbReference type="Pfam" id="PF08877">
    <property type="entry name" value="MepB-like"/>
    <property type="match status" value="1"/>
</dbReference>
<organism evidence="1 2">
    <name type="scientific">Leptospira barantonii</name>
    <dbReference type="NCBI Taxonomy" id="2023184"/>
    <lineage>
        <taxon>Bacteria</taxon>
        <taxon>Pseudomonadati</taxon>
        <taxon>Spirochaetota</taxon>
        <taxon>Spirochaetia</taxon>
        <taxon>Leptospirales</taxon>
        <taxon>Leptospiraceae</taxon>
        <taxon>Leptospira</taxon>
    </lineage>
</organism>
<name>A0A5F2B6X5_9LEPT</name>
<sequence>MQKKISTLKELPAILSEVNLLFSKNCNLEIENYRIEKESEDYNAASFTLNDKQVVFRLAKITPKKIGMFVTLWKRNKNGITAPYHKKDRVDLIIIEVRKLNRVAHFVFNKEILIEKGIFTSNKEGKRGFRIYPTWESPSSKQAHASQVWQSRYFFENHKIDSDTLRLWELLNLKS</sequence>
<dbReference type="OrthoDB" id="4954833at2"/>
<dbReference type="Gene3D" id="3.40.1350.140">
    <property type="entry name" value="MepB-like"/>
    <property type="match status" value="1"/>
</dbReference>
<gene>
    <name evidence="1" type="ORF">EHQ76_10680</name>
</gene>
<dbReference type="InterPro" id="IPR011235">
    <property type="entry name" value="MepB-like"/>
</dbReference>
<reference evidence="1 2" key="1">
    <citation type="journal article" date="2019" name="PLoS Negl. Trop. Dis.">
        <title>Revisiting the worldwide diversity of Leptospira species in the environment.</title>
        <authorList>
            <person name="Vincent A.T."/>
            <person name="Schiettekatte O."/>
            <person name="Bourhy P."/>
            <person name="Veyrier F.J."/>
            <person name="Picardeau M."/>
        </authorList>
    </citation>
    <scope>NUCLEOTIDE SEQUENCE [LARGE SCALE GENOMIC DNA]</scope>
    <source>
        <strain evidence="1 2">201702444</strain>
    </source>
</reference>
<dbReference type="Proteomes" id="UP000298429">
    <property type="component" value="Unassembled WGS sequence"/>
</dbReference>
<dbReference type="EMBL" id="RQGN01000050">
    <property type="protein sequence ID" value="TGM01097.1"/>
    <property type="molecule type" value="Genomic_DNA"/>
</dbReference>